<evidence type="ECO:0000313" key="2">
    <source>
        <dbReference type="Proteomes" id="UP000617145"/>
    </source>
</evidence>
<gene>
    <name evidence="1" type="ORF">GCM10011415_09090</name>
</gene>
<sequence>MSKQSRFIKSVISTAKMAEVELPWTRGPRRAEAMARRNGQTALRKSA</sequence>
<comment type="caution">
    <text evidence="1">The sequence shown here is derived from an EMBL/GenBank/DDBJ whole genome shotgun (WGS) entry which is preliminary data.</text>
</comment>
<accession>A0A8J2ZHU2</accession>
<proteinExistence type="predicted"/>
<dbReference type="EMBL" id="BMJV01000001">
    <property type="protein sequence ID" value="GGG64664.1"/>
    <property type="molecule type" value="Genomic_DNA"/>
</dbReference>
<dbReference type="Proteomes" id="UP000617145">
    <property type="component" value="Unassembled WGS sequence"/>
</dbReference>
<reference evidence="1" key="2">
    <citation type="submission" date="2020-09" db="EMBL/GenBank/DDBJ databases">
        <authorList>
            <person name="Sun Q."/>
            <person name="Zhou Y."/>
        </authorList>
    </citation>
    <scope>NUCLEOTIDE SEQUENCE</scope>
    <source>
        <strain evidence="1">CGMCC 1.15762</strain>
    </source>
</reference>
<dbReference type="AlphaFoldDB" id="A0A8J2ZHU2"/>
<protein>
    <submittedName>
        <fullName evidence="1">Uncharacterized protein</fullName>
    </submittedName>
</protein>
<dbReference type="RefSeq" id="WP_188788998.1">
    <property type="nucleotide sequence ID" value="NZ_BMJV01000001.1"/>
</dbReference>
<reference evidence="1" key="1">
    <citation type="journal article" date="2014" name="Int. J. Syst. Evol. Microbiol.">
        <title>Complete genome sequence of Corynebacterium casei LMG S-19264T (=DSM 44701T), isolated from a smear-ripened cheese.</title>
        <authorList>
            <consortium name="US DOE Joint Genome Institute (JGI-PGF)"/>
            <person name="Walter F."/>
            <person name="Albersmeier A."/>
            <person name="Kalinowski J."/>
            <person name="Ruckert C."/>
        </authorList>
    </citation>
    <scope>NUCLEOTIDE SEQUENCE</scope>
    <source>
        <strain evidence="1">CGMCC 1.15762</strain>
    </source>
</reference>
<organism evidence="1 2">
    <name type="scientific">Salipiger pallidus</name>
    <dbReference type="NCBI Taxonomy" id="1775170"/>
    <lineage>
        <taxon>Bacteria</taxon>
        <taxon>Pseudomonadati</taxon>
        <taxon>Pseudomonadota</taxon>
        <taxon>Alphaproteobacteria</taxon>
        <taxon>Rhodobacterales</taxon>
        <taxon>Roseobacteraceae</taxon>
        <taxon>Salipiger</taxon>
    </lineage>
</organism>
<evidence type="ECO:0000313" key="1">
    <source>
        <dbReference type="EMBL" id="GGG64664.1"/>
    </source>
</evidence>
<name>A0A8J2ZHU2_9RHOB</name>
<keyword evidence="2" id="KW-1185">Reference proteome</keyword>